<dbReference type="Gene3D" id="1.10.150.130">
    <property type="match status" value="1"/>
</dbReference>
<dbReference type="EMBL" id="PGFZ01000005">
    <property type="protein sequence ID" value="POZ51672.1"/>
    <property type="molecule type" value="Genomic_DNA"/>
</dbReference>
<dbReference type="InterPro" id="IPR013762">
    <property type="entry name" value="Integrase-like_cat_sf"/>
</dbReference>
<keyword evidence="2" id="KW-0229">DNA integration</keyword>
<sequence>MLSVTTIDKIKPSDKPKKLSDGGGLFLLITPQGGKFWRLAYRLDGKQRTLSIGEYPCVSLAKARIKRMEAKQQLTNGIDPSKAKIAAKKAKQGIAANSFEIIGREWHETHMASKSEGHAQKTIDRLEKDVFPWLGKTPITDIEAPDILALLRRIEQRGANELAHTTKRVIGQVFRYAIATGRTTRNPVPDLQGSLSPVVVTHHAAIIDPVQIGALLRACEGYTGHFATRCALRLSFLVMLRPGEIRRAEWTEIDFERAQWRIPASKMKMRDEHIIPLSKQALSVLSEIKPLTGSGQFVFPSVRSSARPMSENTITGALRRLGYTGQEMTAHGFRSMASTRLNEAHLFHPDAIERQLAHGEQNSVRAAYNRAQYLPERVKMMQWWADYLDSLKAGGVVVPFQLKTA</sequence>
<gene>
    <name evidence="8" type="ORF">AADEFJLK_02542</name>
</gene>
<evidence type="ECO:0000259" key="6">
    <source>
        <dbReference type="PROSITE" id="PS51898"/>
    </source>
</evidence>
<dbReference type="Pfam" id="PF22022">
    <property type="entry name" value="Phage_int_M"/>
    <property type="match status" value="1"/>
</dbReference>
<dbReference type="InterPro" id="IPR044068">
    <property type="entry name" value="CB"/>
</dbReference>
<dbReference type="Gene3D" id="3.30.160.390">
    <property type="entry name" value="Integrase, DNA-binding domain"/>
    <property type="match status" value="1"/>
</dbReference>
<reference evidence="8 9" key="1">
    <citation type="submission" date="2017-11" db="EMBL/GenBank/DDBJ databases">
        <title>Draft Genome Sequence of Methylobacter psychrotolerans Sph1T, an Obligate Methanotroph from Low-Temperature Environments.</title>
        <authorList>
            <person name="Oshkin I.Y."/>
            <person name="Miroshnikov K."/>
            <person name="Belova S.E."/>
            <person name="Korzhenkov A."/>
            <person name="Toshchakov S.V."/>
            <person name="Dedysh S.N."/>
        </authorList>
    </citation>
    <scope>NUCLEOTIDE SEQUENCE [LARGE SCALE GENOMIC DNA]</scope>
    <source>
        <strain evidence="8 9">Sph1</strain>
    </source>
</reference>
<dbReference type="RefSeq" id="WP_103974538.1">
    <property type="nucleotide sequence ID" value="NZ_PGFZ01000005.1"/>
</dbReference>
<organism evidence="8 9">
    <name type="scientific">Methylovulum psychrotolerans</name>
    <dbReference type="NCBI Taxonomy" id="1704499"/>
    <lineage>
        <taxon>Bacteria</taxon>
        <taxon>Pseudomonadati</taxon>
        <taxon>Pseudomonadota</taxon>
        <taxon>Gammaproteobacteria</taxon>
        <taxon>Methylococcales</taxon>
        <taxon>Methylococcaceae</taxon>
        <taxon>Methylovulum</taxon>
    </lineage>
</organism>
<keyword evidence="3 5" id="KW-0238">DNA-binding</keyword>
<dbReference type="InterPro" id="IPR038488">
    <property type="entry name" value="Integrase_DNA-bd_sf"/>
</dbReference>
<dbReference type="InterPro" id="IPR025166">
    <property type="entry name" value="Integrase_DNA_bind_dom"/>
</dbReference>
<dbReference type="InterPro" id="IPR002104">
    <property type="entry name" value="Integrase_catalytic"/>
</dbReference>
<keyword evidence="4" id="KW-0233">DNA recombination</keyword>
<dbReference type="GO" id="GO:0015074">
    <property type="term" value="P:DNA integration"/>
    <property type="evidence" value="ECO:0007669"/>
    <property type="project" value="UniProtKB-KW"/>
</dbReference>
<dbReference type="PANTHER" id="PTHR30629:SF2">
    <property type="entry name" value="PROPHAGE INTEGRASE INTS-RELATED"/>
    <property type="match status" value="1"/>
</dbReference>
<evidence type="ECO:0000256" key="1">
    <source>
        <dbReference type="ARBA" id="ARBA00008857"/>
    </source>
</evidence>
<evidence type="ECO:0000256" key="2">
    <source>
        <dbReference type="ARBA" id="ARBA00022908"/>
    </source>
</evidence>
<evidence type="ECO:0000313" key="9">
    <source>
        <dbReference type="Proteomes" id="UP000237423"/>
    </source>
</evidence>
<protein>
    <submittedName>
        <fullName evidence="8">Integrase</fullName>
    </submittedName>
</protein>
<dbReference type="GO" id="GO:0003677">
    <property type="term" value="F:DNA binding"/>
    <property type="evidence" value="ECO:0007669"/>
    <property type="project" value="UniProtKB-UniRule"/>
</dbReference>
<accession>A0A2S5CLP6</accession>
<evidence type="ECO:0000256" key="4">
    <source>
        <dbReference type="ARBA" id="ARBA00023172"/>
    </source>
</evidence>
<evidence type="ECO:0000256" key="5">
    <source>
        <dbReference type="PROSITE-ProRule" id="PRU01248"/>
    </source>
</evidence>
<evidence type="ECO:0000313" key="8">
    <source>
        <dbReference type="EMBL" id="POZ51672.1"/>
    </source>
</evidence>
<dbReference type="AlphaFoldDB" id="A0A2S5CLP6"/>
<dbReference type="PROSITE" id="PS51900">
    <property type="entry name" value="CB"/>
    <property type="match status" value="1"/>
</dbReference>
<dbReference type="InterPro" id="IPR053876">
    <property type="entry name" value="Phage_int_M"/>
</dbReference>
<dbReference type="InterPro" id="IPR010998">
    <property type="entry name" value="Integrase_recombinase_N"/>
</dbReference>
<proteinExistence type="inferred from homology"/>
<dbReference type="SUPFAM" id="SSF56349">
    <property type="entry name" value="DNA breaking-rejoining enzymes"/>
    <property type="match status" value="1"/>
</dbReference>
<dbReference type="CDD" id="cd00801">
    <property type="entry name" value="INT_P4_C"/>
    <property type="match status" value="1"/>
</dbReference>
<dbReference type="InterPro" id="IPR011010">
    <property type="entry name" value="DNA_brk_join_enz"/>
</dbReference>
<dbReference type="Proteomes" id="UP000237423">
    <property type="component" value="Unassembled WGS sequence"/>
</dbReference>
<dbReference type="Gene3D" id="1.10.443.10">
    <property type="entry name" value="Intergrase catalytic core"/>
    <property type="match status" value="1"/>
</dbReference>
<feature type="domain" description="Tyr recombinase" evidence="6">
    <location>
        <begin position="202"/>
        <end position="381"/>
    </location>
</feature>
<evidence type="ECO:0000259" key="7">
    <source>
        <dbReference type="PROSITE" id="PS51900"/>
    </source>
</evidence>
<name>A0A2S5CLP6_9GAMM</name>
<comment type="caution">
    <text evidence="8">The sequence shown here is derived from an EMBL/GenBank/DDBJ whole genome shotgun (WGS) entry which is preliminary data.</text>
</comment>
<evidence type="ECO:0000256" key="3">
    <source>
        <dbReference type="ARBA" id="ARBA00023125"/>
    </source>
</evidence>
<dbReference type="Pfam" id="PF13356">
    <property type="entry name" value="Arm-DNA-bind_3"/>
    <property type="match status" value="1"/>
</dbReference>
<feature type="domain" description="Core-binding (CB)" evidence="7">
    <location>
        <begin position="97"/>
        <end position="178"/>
    </location>
</feature>
<dbReference type="PROSITE" id="PS51898">
    <property type="entry name" value="TYR_RECOMBINASE"/>
    <property type="match status" value="1"/>
</dbReference>
<dbReference type="GO" id="GO:0006310">
    <property type="term" value="P:DNA recombination"/>
    <property type="evidence" value="ECO:0007669"/>
    <property type="project" value="UniProtKB-KW"/>
</dbReference>
<dbReference type="Pfam" id="PF00589">
    <property type="entry name" value="Phage_integrase"/>
    <property type="match status" value="1"/>
</dbReference>
<comment type="similarity">
    <text evidence="1">Belongs to the 'phage' integrase family.</text>
</comment>
<dbReference type="PANTHER" id="PTHR30629">
    <property type="entry name" value="PROPHAGE INTEGRASE"/>
    <property type="match status" value="1"/>
</dbReference>
<dbReference type="InterPro" id="IPR050808">
    <property type="entry name" value="Phage_Integrase"/>
</dbReference>